<dbReference type="Proteomes" id="UP001142055">
    <property type="component" value="Chromosome 1"/>
</dbReference>
<dbReference type="SUPFAM" id="SSF49764">
    <property type="entry name" value="HSP20-like chaperones"/>
    <property type="match status" value="1"/>
</dbReference>
<sequence length="1103" mass="125893">MVIVKKSAEIFSDSDRHGSSEQLSNNDNGDKVAVDEGKKEMKQSNEVVNQNKRKHMELHNERQLQTINVDCVVNHLKSIPSSSKNDSNNYGFNTIETNLDGLNLNHDDDDVQLVENGDNLAVVKEMYEGDKKINESNISNDMPDQIITLNLNQIKNDYSEFEDFVRLYFYVSNVSFIKSTFEKNSMDLFFRSTDEKFNQAINPNKLEKVIFGISLTFSHDVVPEKCYYSIKSRSIEINLHKLHRITWGSLSIKPNISDINYLPNKWIPCAIENSTKKDEEQQVECIVDNGSKLSINGDDNNNNHEITSINVSSEKIATIGSVKGKLYGFTGLENLGNTCFMNSVLQCLSNTDPLRDYFLSNKYIYDINKMNKLGSGGDIVQEFAKFLQQLWTGKHLSISPARIKSLVGEKITSMFMGYNQHDAQEFMSYFLDSIHEDLNQNNNRPKIDYSKKENDKNEEDDLFSDEDFINKTKRKHMESLLKSKSEDMWEQYKLFNSSIVIDLFCGQFKSILRCHDCTKKSIMFDPFLYVPLPIPPSKTTYEVTFFSRDSSTGMCTNSTIYSVALSYRATVGDLVNIVSNRANISPKLVIKFLFVRIIQPLDNHLFPKYPNPNWLLADYGTTAKESNNNRQLLLFEVFDDEQEDYVEIYIMQRSLSLLSIGQSINSRIGLPFIISLKRSMLTYSHLCLVLCSYASHSISANQVVSIDGVHNNIYSGDLQNNNNNNNNNNNHEHDPSFIEPSHKMLRFNTDMFSPINIPSLIDGFKDRFDGLSSAPHLIYHKSTSAKAQDILVPFILRKPNLNEQCVSSIEEEIVPPLIPELDTSDIDSEESYSTLVNSSNGEENDNEEISDNVKVISQEDSSNKSPPEMAKSELPIMAPIEEQMERLPQASLEFDNDAVLDIGTTYSLAIDWIDVSNFSRTMVKLSTKTVRSSVIDLTRNGEADISLDDCFQLFNEPEVLGSQNCWRCPSCKELREATKQLSFWRLPPILVIQLKRFKMRGIIYRDKITKLVSYPIDGLDLSKYTYNCVETDHGRVKPIYDLYAVVNHVGGPFLGHFTSFARSFNGDLGWREFDDTSVEKIEKSSVVTDHAYLLFYKLRDWSG</sequence>
<feature type="domain" description="CS" evidence="5">
    <location>
        <begin position="151"/>
        <end position="251"/>
    </location>
</feature>
<feature type="region of interest" description="Disordered" evidence="3">
    <location>
        <begin position="821"/>
        <end position="849"/>
    </location>
</feature>
<feature type="region of interest" description="Disordered" evidence="3">
    <location>
        <begin position="12"/>
        <end position="44"/>
    </location>
</feature>
<dbReference type="PROSITE" id="PS51203">
    <property type="entry name" value="CS"/>
    <property type="match status" value="1"/>
</dbReference>
<dbReference type="AlphaFoldDB" id="A0A9Q0RRR9"/>
<name>A0A9Q0RRR9_BLOTA</name>
<dbReference type="CDD" id="cd06463">
    <property type="entry name" value="p23_like"/>
    <property type="match status" value="1"/>
</dbReference>
<evidence type="ECO:0000313" key="7">
    <source>
        <dbReference type="Proteomes" id="UP001142055"/>
    </source>
</evidence>
<keyword evidence="7" id="KW-1185">Reference proteome</keyword>
<dbReference type="EC" id="3.4.19.12" evidence="2"/>
<evidence type="ECO:0000256" key="3">
    <source>
        <dbReference type="SAM" id="MobiDB-lite"/>
    </source>
</evidence>
<dbReference type="InterPro" id="IPR050185">
    <property type="entry name" value="Ub_carboxyl-term_hydrolase"/>
</dbReference>
<dbReference type="InterPro" id="IPR001394">
    <property type="entry name" value="Peptidase_C19_UCH"/>
</dbReference>
<dbReference type="PANTHER" id="PTHR21646:SF74">
    <property type="entry name" value="UBIQUITIN CARBOXYL-TERMINAL HYDROLASE 19"/>
    <property type="match status" value="1"/>
</dbReference>
<dbReference type="PANTHER" id="PTHR21646">
    <property type="entry name" value="UBIQUITIN CARBOXYL-TERMINAL HYDROLASE"/>
    <property type="match status" value="1"/>
</dbReference>
<dbReference type="Pfam" id="PF00443">
    <property type="entry name" value="UCH"/>
    <property type="match status" value="1"/>
</dbReference>
<feature type="compositionally biased region" description="Basic and acidic residues" evidence="3">
    <location>
        <begin position="28"/>
        <end position="43"/>
    </location>
</feature>
<dbReference type="Gene3D" id="2.60.40.790">
    <property type="match status" value="1"/>
</dbReference>
<evidence type="ECO:0000256" key="2">
    <source>
        <dbReference type="ARBA" id="ARBA00012759"/>
    </source>
</evidence>
<feature type="domain" description="USP" evidence="4">
    <location>
        <begin position="330"/>
        <end position="1099"/>
    </location>
</feature>
<dbReference type="SUPFAM" id="SSF54001">
    <property type="entry name" value="Cysteine proteinases"/>
    <property type="match status" value="1"/>
</dbReference>
<dbReference type="GO" id="GO:0016579">
    <property type="term" value="P:protein deubiquitination"/>
    <property type="evidence" value="ECO:0007669"/>
    <property type="project" value="InterPro"/>
</dbReference>
<dbReference type="CDD" id="cd02674">
    <property type="entry name" value="Peptidase_C19R"/>
    <property type="match status" value="1"/>
</dbReference>
<evidence type="ECO:0000259" key="4">
    <source>
        <dbReference type="PROSITE" id="PS50235"/>
    </source>
</evidence>
<evidence type="ECO:0000256" key="1">
    <source>
        <dbReference type="ARBA" id="ARBA00000707"/>
    </source>
</evidence>
<dbReference type="GO" id="GO:0004843">
    <property type="term" value="F:cysteine-type deubiquitinase activity"/>
    <property type="evidence" value="ECO:0007669"/>
    <property type="project" value="UniProtKB-EC"/>
</dbReference>
<comment type="catalytic activity">
    <reaction evidence="1">
        <text>Thiol-dependent hydrolysis of ester, thioester, amide, peptide and isopeptide bonds formed by the C-terminal Gly of ubiquitin (a 76-residue protein attached to proteins as an intracellular targeting signal).</text>
        <dbReference type="EC" id="3.4.19.12"/>
    </reaction>
</comment>
<dbReference type="PROSITE" id="PS50235">
    <property type="entry name" value="USP_3"/>
    <property type="match status" value="1"/>
</dbReference>
<accession>A0A9Q0RRR9</accession>
<evidence type="ECO:0000259" key="5">
    <source>
        <dbReference type="PROSITE" id="PS51203"/>
    </source>
</evidence>
<dbReference type="Gene3D" id="3.90.70.10">
    <property type="entry name" value="Cysteine proteinases"/>
    <property type="match status" value="2"/>
</dbReference>
<dbReference type="Pfam" id="PF04969">
    <property type="entry name" value="CS"/>
    <property type="match status" value="1"/>
</dbReference>
<dbReference type="InterPro" id="IPR038765">
    <property type="entry name" value="Papain-like_cys_pep_sf"/>
</dbReference>
<dbReference type="OMA" id="MDWRNNE"/>
<comment type="caution">
    <text evidence="6">The sequence shown here is derived from an EMBL/GenBank/DDBJ whole genome shotgun (WGS) entry which is preliminary data.</text>
</comment>
<protein>
    <recommendedName>
        <fullName evidence="2">ubiquitinyl hydrolase 1</fullName>
        <ecNumber evidence="2">3.4.19.12</ecNumber>
    </recommendedName>
</protein>
<dbReference type="InterPro" id="IPR028889">
    <property type="entry name" value="USP"/>
</dbReference>
<reference evidence="6" key="1">
    <citation type="submission" date="2022-12" db="EMBL/GenBank/DDBJ databases">
        <title>Genome assemblies of Blomia tropicalis.</title>
        <authorList>
            <person name="Cui Y."/>
        </authorList>
    </citation>
    <scope>NUCLEOTIDE SEQUENCE</scope>
    <source>
        <tissue evidence="6">Adult mites</tissue>
    </source>
</reference>
<organism evidence="6 7">
    <name type="scientific">Blomia tropicalis</name>
    <name type="common">Mite</name>
    <dbReference type="NCBI Taxonomy" id="40697"/>
    <lineage>
        <taxon>Eukaryota</taxon>
        <taxon>Metazoa</taxon>
        <taxon>Ecdysozoa</taxon>
        <taxon>Arthropoda</taxon>
        <taxon>Chelicerata</taxon>
        <taxon>Arachnida</taxon>
        <taxon>Acari</taxon>
        <taxon>Acariformes</taxon>
        <taxon>Sarcoptiformes</taxon>
        <taxon>Astigmata</taxon>
        <taxon>Glycyphagoidea</taxon>
        <taxon>Echimyopodidae</taxon>
        <taxon>Blomia</taxon>
    </lineage>
</organism>
<dbReference type="InterPro" id="IPR007052">
    <property type="entry name" value="CS_dom"/>
</dbReference>
<gene>
    <name evidence="6" type="ORF">RDWZM_001936</name>
</gene>
<dbReference type="InterPro" id="IPR008978">
    <property type="entry name" value="HSP20-like_chaperone"/>
</dbReference>
<proteinExistence type="predicted"/>
<dbReference type="InterPro" id="IPR018200">
    <property type="entry name" value="USP_CS"/>
</dbReference>
<dbReference type="EMBL" id="JAPWDV010000001">
    <property type="protein sequence ID" value="KAJ6223391.1"/>
    <property type="molecule type" value="Genomic_DNA"/>
</dbReference>
<dbReference type="PROSITE" id="PS00973">
    <property type="entry name" value="USP_2"/>
    <property type="match status" value="1"/>
</dbReference>
<dbReference type="PROSITE" id="PS00972">
    <property type="entry name" value="USP_1"/>
    <property type="match status" value="1"/>
</dbReference>
<evidence type="ECO:0000313" key="6">
    <source>
        <dbReference type="EMBL" id="KAJ6223391.1"/>
    </source>
</evidence>